<dbReference type="RefSeq" id="WP_219773421.1">
    <property type="nucleotide sequence ID" value="NZ_CP080107.1"/>
</dbReference>
<reference evidence="3" key="1">
    <citation type="submission" date="2021-07" db="EMBL/GenBank/DDBJ databases">
        <title>Characterization of Emerging Pathogens Carrying KPC-2 Gene in IncP-6 Plasmids Isolated from Urban Sewage in Argentina.</title>
        <authorList>
            <person name="Ghiglione B."/>
            <person name="Haim M.S."/>
            <person name="Dropa M."/>
        </authorList>
    </citation>
    <scope>NUCLEOTIDE SEQUENCE</scope>
    <source>
        <strain evidence="3">WW-19C</strain>
    </source>
</reference>
<evidence type="ECO:0000313" key="3">
    <source>
        <dbReference type="EMBL" id="QYD27229.1"/>
    </source>
</evidence>
<evidence type="ECO:0000313" key="5">
    <source>
        <dbReference type="Proteomes" id="UP000826990"/>
    </source>
</evidence>
<organism evidence="3 5">
    <name type="scientific">Enterobacter asburiae</name>
    <dbReference type="NCBI Taxonomy" id="61645"/>
    <lineage>
        <taxon>Bacteria</taxon>
        <taxon>Pseudomonadati</taxon>
        <taxon>Pseudomonadota</taxon>
        <taxon>Gammaproteobacteria</taxon>
        <taxon>Enterobacterales</taxon>
        <taxon>Enterobacteriaceae</taxon>
        <taxon>Enterobacter</taxon>
        <taxon>Enterobacter cloacae complex</taxon>
    </lineage>
</organism>
<gene>
    <name evidence="3" type="ORF">KZX48_01990</name>
    <name evidence="4" type="ORF">KZX48_02440</name>
    <name evidence="2" type="ORF">KZX48_19635</name>
</gene>
<dbReference type="EMBL" id="CP080107">
    <property type="protein sequence ID" value="QYD26191.1"/>
    <property type="molecule type" value="Genomic_DNA"/>
</dbReference>
<keyword evidence="1" id="KW-0732">Signal</keyword>
<feature type="chain" id="PRO_5042799485" description="Lipoprotein" evidence="1">
    <location>
        <begin position="24"/>
        <end position="235"/>
    </location>
</feature>
<evidence type="ECO:0000313" key="2">
    <source>
        <dbReference type="EMBL" id="QYD26191.1"/>
    </source>
</evidence>
<dbReference type="EMBL" id="CP080107">
    <property type="protein sequence ID" value="QYD27313.1"/>
    <property type="molecule type" value="Genomic_DNA"/>
</dbReference>
<dbReference type="EMBL" id="CP080107">
    <property type="protein sequence ID" value="QYD27229.1"/>
    <property type="molecule type" value="Genomic_DNA"/>
</dbReference>
<name>A0AAQ0EWL4_ENTAS</name>
<dbReference type="Proteomes" id="UP000826990">
    <property type="component" value="Chromosome"/>
</dbReference>
<evidence type="ECO:0008006" key="6">
    <source>
        <dbReference type="Google" id="ProtNLM"/>
    </source>
</evidence>
<evidence type="ECO:0000313" key="4">
    <source>
        <dbReference type="EMBL" id="QYD27313.1"/>
    </source>
</evidence>
<accession>A0AAQ0EWL4</accession>
<protein>
    <recommendedName>
        <fullName evidence="6">Lipoprotein</fullName>
    </recommendedName>
</protein>
<feature type="signal peptide" evidence="1">
    <location>
        <begin position="1"/>
        <end position="23"/>
    </location>
</feature>
<sequence length="235" mass="26620">MMKINKFILAILFTLSTQSIAWADNINHGLDEYGKKVSTTSEKGAINYIKSYRTTEKPLNAYRMDFDTSEKNLLSVPNAAHDKTAKLQNLAITKAWEVKFCQPDLINFMLKNNIDMVSGALISKGDIQRMAVCFKSMQLPESVSDKSDKDIVIGSWYDDVGSPEFLDATFTITKTSQGYFLKRLNGDGSSGTYKITKLDNKYKKNNDKFGSYYIIDTEGLKIYDKDGYIRTARKK</sequence>
<dbReference type="AlphaFoldDB" id="A0AAQ0EWL4"/>
<evidence type="ECO:0000256" key="1">
    <source>
        <dbReference type="SAM" id="SignalP"/>
    </source>
</evidence>
<proteinExistence type="predicted"/>